<name>A0A1F6MDL1_9BACT</name>
<dbReference type="Proteomes" id="UP000177953">
    <property type="component" value="Unassembled WGS sequence"/>
</dbReference>
<accession>A0A1F6MDL1</accession>
<dbReference type="PIRSF" id="PIRSF000124">
    <property type="entry name" value="UDPglc_GDPman_dh"/>
    <property type="match status" value="1"/>
</dbReference>
<dbReference type="NCBIfam" id="TIGR03026">
    <property type="entry name" value="NDP-sugDHase"/>
    <property type="match status" value="1"/>
</dbReference>
<evidence type="ECO:0000313" key="12">
    <source>
        <dbReference type="Proteomes" id="UP000177953"/>
    </source>
</evidence>
<dbReference type="AlphaFoldDB" id="A0A1F6MDL1"/>
<organism evidence="11 12">
    <name type="scientific">Candidatus Magasanikbacteria bacterium RIFCSPHIGHO2_01_FULL_47_8</name>
    <dbReference type="NCBI Taxonomy" id="1798673"/>
    <lineage>
        <taxon>Bacteria</taxon>
        <taxon>Candidatus Magasanikiibacteriota</taxon>
    </lineage>
</organism>
<evidence type="ECO:0000256" key="3">
    <source>
        <dbReference type="ARBA" id="ARBA00012954"/>
    </source>
</evidence>
<dbReference type="InterPro" id="IPR017476">
    <property type="entry name" value="UDP-Glc/GDP-Man"/>
</dbReference>
<comment type="catalytic activity">
    <reaction evidence="6 7">
        <text>UDP-alpha-D-glucose + 2 NAD(+) + H2O = UDP-alpha-D-glucuronate + 2 NADH + 3 H(+)</text>
        <dbReference type="Rhea" id="RHEA:23596"/>
        <dbReference type="ChEBI" id="CHEBI:15377"/>
        <dbReference type="ChEBI" id="CHEBI:15378"/>
        <dbReference type="ChEBI" id="CHEBI:57540"/>
        <dbReference type="ChEBI" id="CHEBI:57945"/>
        <dbReference type="ChEBI" id="CHEBI:58052"/>
        <dbReference type="ChEBI" id="CHEBI:58885"/>
        <dbReference type="EC" id="1.1.1.22"/>
    </reaction>
</comment>
<sequence>MISQNHMKKHTIAVVGLWHLGEIFSAGLAELGHTVIGIDNEKKVIADLQKGIPPLAEPGLAELIKKNTAKKQLSFTTKFEELKNCDVVWIAFDTPVTKHDEADLKPIWNFFKLAAPLFKQNSLIVISSQVPVGSCQKIQEFIHENRPELFFDLAYVPENLQLGQAVKSFFEPKRIVVGATGEAVIKKIEGIFSPLQAAILPMNTASAELSKHALNSFLATSLSFIYDIADVAKAYGADVVEVTRALRSDERIGPGAYLDASIGFSGGTLARDLNTLLKKAREARLSLPVIAGVFKKNKTQRNLAAKYLADHLGNLQGKKVAVLGLTYKPGTATLRRALSLEIIPKLLAAGAIVCAHDPMADVKEVKEALPVEFFANPYDCAKGCQAVIIITNWPEFKKLDLRKLKSCLKSPYLFFDTRNFFYNQEKTVREAGFTYVGIGR</sequence>
<reference evidence="11 12" key="1">
    <citation type="journal article" date="2016" name="Nat. Commun.">
        <title>Thousands of microbial genomes shed light on interconnected biogeochemical processes in an aquifer system.</title>
        <authorList>
            <person name="Anantharaman K."/>
            <person name="Brown C.T."/>
            <person name="Hug L.A."/>
            <person name="Sharon I."/>
            <person name="Castelle C.J."/>
            <person name="Probst A.J."/>
            <person name="Thomas B.C."/>
            <person name="Singh A."/>
            <person name="Wilkins M.J."/>
            <person name="Karaoz U."/>
            <person name="Brodie E.L."/>
            <person name="Williams K.H."/>
            <person name="Hubbard S.S."/>
            <person name="Banfield J.F."/>
        </authorList>
    </citation>
    <scope>NUCLEOTIDE SEQUENCE [LARGE SCALE GENOMIC DNA]</scope>
</reference>
<evidence type="ECO:0000313" key="11">
    <source>
        <dbReference type="EMBL" id="OGH69726.1"/>
    </source>
</evidence>
<dbReference type="EMBL" id="MFPU01000025">
    <property type="protein sequence ID" value="OGH69726.1"/>
    <property type="molecule type" value="Genomic_DNA"/>
</dbReference>
<dbReference type="SUPFAM" id="SSF48179">
    <property type="entry name" value="6-phosphogluconate dehydrogenase C-terminal domain-like"/>
    <property type="match status" value="1"/>
</dbReference>
<dbReference type="GO" id="GO:0006065">
    <property type="term" value="P:UDP-glucuronate biosynthetic process"/>
    <property type="evidence" value="ECO:0007669"/>
    <property type="project" value="UniProtKB-UniPathway"/>
</dbReference>
<evidence type="ECO:0000256" key="1">
    <source>
        <dbReference type="ARBA" id="ARBA00004701"/>
    </source>
</evidence>
<feature type="binding site" evidence="9">
    <location>
        <position position="39"/>
    </location>
    <ligand>
        <name>NAD(+)</name>
        <dbReference type="ChEBI" id="CHEBI:57540"/>
    </ligand>
</feature>
<dbReference type="PANTHER" id="PTHR43750">
    <property type="entry name" value="UDP-GLUCOSE 6-DEHYDROGENASE TUAD"/>
    <property type="match status" value="1"/>
</dbReference>
<feature type="binding site" evidence="8">
    <location>
        <begin position="257"/>
        <end position="261"/>
    </location>
    <ligand>
        <name>substrate</name>
    </ligand>
</feature>
<dbReference type="PANTHER" id="PTHR43750:SF3">
    <property type="entry name" value="UDP-GLUCOSE 6-DEHYDROGENASE TUAD"/>
    <property type="match status" value="1"/>
</dbReference>
<feature type="binding site" evidence="9">
    <location>
        <position position="335"/>
    </location>
    <ligand>
        <name>NAD(+)</name>
        <dbReference type="ChEBI" id="CHEBI:57540"/>
    </ligand>
</feature>
<dbReference type="EC" id="1.1.1.22" evidence="3 7"/>
<dbReference type="InterPro" id="IPR008927">
    <property type="entry name" value="6-PGluconate_DH-like_C_sf"/>
</dbReference>
<evidence type="ECO:0000256" key="8">
    <source>
        <dbReference type="PIRSR" id="PIRSR500134-2"/>
    </source>
</evidence>
<evidence type="ECO:0000256" key="7">
    <source>
        <dbReference type="PIRNR" id="PIRNR000124"/>
    </source>
</evidence>
<dbReference type="UniPathway" id="UPA00038">
    <property type="reaction ID" value="UER00491"/>
</dbReference>
<proteinExistence type="inferred from homology"/>
<feature type="binding site" evidence="8">
    <location>
        <position position="211"/>
    </location>
    <ligand>
        <name>substrate</name>
    </ligand>
</feature>
<evidence type="ECO:0000256" key="2">
    <source>
        <dbReference type="ARBA" id="ARBA00006601"/>
    </source>
</evidence>
<dbReference type="InterPro" id="IPR036291">
    <property type="entry name" value="NAD(P)-bd_dom_sf"/>
</dbReference>
<protein>
    <recommendedName>
        <fullName evidence="3 7">UDP-glucose 6-dehydrogenase</fullName>
        <ecNumber evidence="3 7">1.1.1.22</ecNumber>
    </recommendedName>
</protein>
<dbReference type="Gene3D" id="1.20.5.100">
    <property type="entry name" value="Cytochrome c1, transmembrane anchor, C-terminal"/>
    <property type="match status" value="1"/>
</dbReference>
<keyword evidence="4 7" id="KW-0560">Oxidoreductase</keyword>
<gene>
    <name evidence="11" type="ORF">A2754_03600</name>
</gene>
<dbReference type="InterPro" id="IPR028357">
    <property type="entry name" value="UDPglc_DH_bac"/>
</dbReference>
<evidence type="ECO:0000256" key="9">
    <source>
        <dbReference type="PIRSR" id="PIRSR500134-3"/>
    </source>
</evidence>
<dbReference type="InterPro" id="IPR001732">
    <property type="entry name" value="UDP-Glc/GDP-Man_DH_N"/>
</dbReference>
<dbReference type="InterPro" id="IPR014027">
    <property type="entry name" value="UDP-Glc/GDP-Man_DH_C"/>
</dbReference>
<dbReference type="InterPro" id="IPR014026">
    <property type="entry name" value="UDP-Glc/GDP-Man_DH_dimer"/>
</dbReference>
<dbReference type="SMART" id="SM00984">
    <property type="entry name" value="UDPG_MGDP_dh_C"/>
    <property type="match status" value="1"/>
</dbReference>
<dbReference type="Pfam" id="PF03721">
    <property type="entry name" value="UDPG_MGDP_dh_N"/>
    <property type="match status" value="1"/>
</dbReference>
<dbReference type="Pfam" id="PF03720">
    <property type="entry name" value="UDPG_MGDP_dh_C"/>
    <property type="match status" value="1"/>
</dbReference>
<comment type="similarity">
    <text evidence="2 7">Belongs to the UDP-glucose/GDP-mannose dehydrogenase family.</text>
</comment>
<dbReference type="Pfam" id="PF00984">
    <property type="entry name" value="UDPG_MGDP_dh"/>
    <property type="match status" value="1"/>
</dbReference>
<feature type="domain" description="UDP-glucose/GDP-mannose dehydrogenase C-terminal" evidence="10">
    <location>
        <begin position="321"/>
        <end position="423"/>
    </location>
</feature>
<dbReference type="GO" id="GO:0003979">
    <property type="term" value="F:UDP-glucose 6-dehydrogenase activity"/>
    <property type="evidence" value="ECO:0007669"/>
    <property type="project" value="UniProtKB-EC"/>
</dbReference>
<evidence type="ECO:0000256" key="4">
    <source>
        <dbReference type="ARBA" id="ARBA00023002"/>
    </source>
</evidence>
<dbReference type="SUPFAM" id="SSF52413">
    <property type="entry name" value="UDP-glucose/GDP-mannose dehydrogenase C-terminal domain"/>
    <property type="match status" value="1"/>
</dbReference>
<dbReference type="GO" id="GO:0000271">
    <property type="term" value="P:polysaccharide biosynthetic process"/>
    <property type="evidence" value="ECO:0007669"/>
    <property type="project" value="InterPro"/>
</dbReference>
<evidence type="ECO:0000256" key="5">
    <source>
        <dbReference type="ARBA" id="ARBA00023027"/>
    </source>
</evidence>
<keyword evidence="5 7" id="KW-0520">NAD</keyword>
<dbReference type="SUPFAM" id="SSF51735">
    <property type="entry name" value="NAD(P)-binding Rossmann-fold domains"/>
    <property type="match status" value="1"/>
</dbReference>
<evidence type="ECO:0000259" key="10">
    <source>
        <dbReference type="SMART" id="SM00984"/>
    </source>
</evidence>
<dbReference type="InterPro" id="IPR036220">
    <property type="entry name" value="UDP-Glc/GDP-Man_DH_C_sf"/>
</dbReference>
<feature type="binding site" evidence="9">
    <location>
        <position position="94"/>
    </location>
    <ligand>
        <name>NAD(+)</name>
        <dbReference type="ChEBI" id="CHEBI:57540"/>
    </ligand>
</feature>
<dbReference type="PIRSF" id="PIRSF500134">
    <property type="entry name" value="UDPglc_DH_bac"/>
    <property type="match status" value="1"/>
</dbReference>
<evidence type="ECO:0000256" key="6">
    <source>
        <dbReference type="ARBA" id="ARBA00047473"/>
    </source>
</evidence>
<dbReference type="Gene3D" id="3.40.50.720">
    <property type="entry name" value="NAD(P)-binding Rossmann-like Domain"/>
    <property type="match status" value="2"/>
</dbReference>
<dbReference type="GO" id="GO:0051287">
    <property type="term" value="F:NAD binding"/>
    <property type="evidence" value="ECO:0007669"/>
    <property type="project" value="InterPro"/>
</dbReference>
<comment type="caution">
    <text evidence="11">The sequence shown here is derived from an EMBL/GenBank/DDBJ whole genome shotgun (WGS) entry which is preliminary data.</text>
</comment>
<feature type="binding site" evidence="8">
    <location>
        <position position="328"/>
    </location>
    <ligand>
        <name>substrate</name>
    </ligand>
</feature>
<comment type="pathway">
    <text evidence="1">Nucleotide-sugar biosynthesis; UDP-alpha-D-glucuronate biosynthesis; UDP-alpha-D-glucuronate from UDP-alpha-D-glucose: step 1/1.</text>
</comment>